<dbReference type="HAMAP" id="MF_01398">
    <property type="entry name" value="ATP_synth_b_bprime"/>
    <property type="match status" value="1"/>
</dbReference>
<dbReference type="GO" id="GO:0045259">
    <property type="term" value="C:proton-transporting ATP synthase complex"/>
    <property type="evidence" value="ECO:0007669"/>
    <property type="project" value="UniProtKB-KW"/>
</dbReference>
<evidence type="ECO:0000256" key="8">
    <source>
        <dbReference type="ARBA" id="ARBA00022989"/>
    </source>
</evidence>
<keyword evidence="8 14" id="KW-1133">Transmembrane helix</keyword>
<dbReference type="GO" id="GO:0046933">
    <property type="term" value="F:proton-transporting ATP synthase activity, rotational mechanism"/>
    <property type="evidence" value="ECO:0007669"/>
    <property type="project" value="UniProtKB-UniRule"/>
</dbReference>
<evidence type="ECO:0000256" key="2">
    <source>
        <dbReference type="ARBA" id="ARBA00005513"/>
    </source>
</evidence>
<keyword evidence="9 14" id="KW-0406">Ion transport</keyword>
<dbReference type="InterPro" id="IPR005864">
    <property type="entry name" value="ATP_synth_F0_bsu_bac"/>
</dbReference>
<dbReference type="GO" id="GO:0005886">
    <property type="term" value="C:plasma membrane"/>
    <property type="evidence" value="ECO:0007669"/>
    <property type="project" value="UniProtKB-SubCell"/>
</dbReference>
<dbReference type="Proteomes" id="UP000199671">
    <property type="component" value="Unassembled WGS sequence"/>
</dbReference>
<comment type="function">
    <text evidence="12 14">F(1)F(0) ATP synthase produces ATP from ADP in the presence of a proton or sodium gradient. F-type ATPases consist of two structural domains, F(1) containing the extramembraneous catalytic core and F(0) containing the membrane proton channel, linked together by a central stalk and a peripheral stalk. During catalysis, ATP synthesis in the catalytic domain of F(1) is coupled via a rotary mechanism of the central stalk subunits to proton translocation.</text>
</comment>
<comment type="similarity">
    <text evidence="2 14 15">Belongs to the ATPase B chain family.</text>
</comment>
<dbReference type="NCBIfam" id="TIGR01144">
    <property type="entry name" value="ATP_synt_b"/>
    <property type="match status" value="1"/>
</dbReference>
<keyword evidence="10 14" id="KW-0472">Membrane</keyword>
<keyword evidence="6 14" id="KW-0812">Transmembrane</keyword>
<dbReference type="STRING" id="332524.SAMN04487766_10296"/>
<feature type="transmembrane region" description="Helical" evidence="14">
    <location>
        <begin position="27"/>
        <end position="46"/>
    </location>
</feature>
<evidence type="ECO:0000256" key="10">
    <source>
        <dbReference type="ARBA" id="ARBA00023136"/>
    </source>
</evidence>
<organism evidence="17 20">
    <name type="scientific">Actinomyces ruminicola</name>
    <dbReference type="NCBI Taxonomy" id="332524"/>
    <lineage>
        <taxon>Bacteria</taxon>
        <taxon>Bacillati</taxon>
        <taxon>Actinomycetota</taxon>
        <taxon>Actinomycetes</taxon>
        <taxon>Actinomycetales</taxon>
        <taxon>Actinomycetaceae</taxon>
        <taxon>Actinomyces</taxon>
    </lineage>
</organism>
<comment type="subcellular location">
    <subcellularLocation>
        <location evidence="1 14">Cell membrane</location>
        <topology evidence="1 14">Single-pass membrane protein</topology>
    </subcellularLocation>
</comment>
<dbReference type="GO" id="GO:0046961">
    <property type="term" value="F:proton-transporting ATPase activity, rotational mechanism"/>
    <property type="evidence" value="ECO:0007669"/>
    <property type="project" value="TreeGrafter"/>
</dbReference>
<evidence type="ECO:0000256" key="5">
    <source>
        <dbReference type="ARBA" id="ARBA00022547"/>
    </source>
</evidence>
<sequence length="194" mass="20780">MTVGAVMAAEAGAPEGIFLFVPHLADLVWGTLCFLLIAVVLVKYALPRFNAVLDERTAKIEEGLALTEKAKEEQSDAEARAARLVEDARLEAAKIRENAQTEAEKIIAAARAEAAGEAGRAMEAAERQIQADKQAAQISLRADIGLLATDLAEKLVGEHLADTELSGRVIDRFLDELEHTPVSPAWSARAGAVR</sequence>
<dbReference type="PANTHER" id="PTHR33445:SF1">
    <property type="entry name" value="ATP SYNTHASE SUBUNIT B"/>
    <property type="match status" value="1"/>
</dbReference>
<keyword evidence="16" id="KW-0175">Coiled coil</keyword>
<dbReference type="PANTHER" id="PTHR33445">
    <property type="entry name" value="ATP SYNTHASE SUBUNIT B', CHLOROPLASTIC"/>
    <property type="match status" value="1"/>
</dbReference>
<dbReference type="Gene3D" id="6.10.250.1580">
    <property type="match status" value="1"/>
</dbReference>
<keyword evidence="19" id="KW-1185">Reference proteome</keyword>
<evidence type="ECO:0000256" key="1">
    <source>
        <dbReference type="ARBA" id="ARBA00004162"/>
    </source>
</evidence>
<evidence type="ECO:0000256" key="6">
    <source>
        <dbReference type="ARBA" id="ARBA00022692"/>
    </source>
</evidence>
<evidence type="ECO:0000256" key="14">
    <source>
        <dbReference type="HAMAP-Rule" id="MF_01398"/>
    </source>
</evidence>
<evidence type="ECO:0000256" key="16">
    <source>
        <dbReference type="SAM" id="Coils"/>
    </source>
</evidence>
<proteinExistence type="inferred from homology"/>
<keyword evidence="3 14" id="KW-0813">Transport</keyword>
<dbReference type="InterPro" id="IPR002146">
    <property type="entry name" value="ATP_synth_b/b'su_bac/chlpt"/>
</dbReference>
<reference evidence="19" key="2">
    <citation type="submission" date="2016-10" db="EMBL/GenBank/DDBJ databases">
        <authorList>
            <person name="Varghese N."/>
            <person name="Submissions S."/>
        </authorList>
    </citation>
    <scope>NUCLEOTIDE SEQUENCE [LARGE SCALE GENOMIC DNA]</scope>
    <source>
        <strain evidence="19">DSM 27982</strain>
    </source>
</reference>
<reference evidence="17 20" key="1">
    <citation type="submission" date="2016-10" db="EMBL/GenBank/DDBJ databases">
        <authorList>
            <person name="de Groot N.N."/>
        </authorList>
    </citation>
    <scope>NUCLEOTIDE SEQUENCE [LARGE SCALE GENOMIC DNA]</scope>
    <source>
        <strain evidence="18">DSM 27982</strain>
        <strain evidence="17 20">KPR-7B</strain>
    </source>
</reference>
<evidence type="ECO:0000313" key="19">
    <source>
        <dbReference type="Proteomes" id="UP000198541"/>
    </source>
</evidence>
<comment type="function">
    <text evidence="14">Component of the F(0) channel, it forms part of the peripheral stalk, linking F(1) to F(0).</text>
</comment>
<protein>
    <recommendedName>
        <fullName evidence="14">ATP synthase subunit b</fullName>
    </recommendedName>
    <alternativeName>
        <fullName evidence="14">ATP synthase F(0) sector subunit b</fullName>
    </alternativeName>
    <alternativeName>
        <fullName evidence="14">ATPase subunit I</fullName>
    </alternativeName>
    <alternativeName>
        <fullName evidence="14">F-type ATPase subunit b</fullName>
        <shortName evidence="14">F-ATPase subunit b</shortName>
    </alternativeName>
</protein>
<evidence type="ECO:0000256" key="13">
    <source>
        <dbReference type="ARBA" id="ARBA00025830"/>
    </source>
</evidence>
<evidence type="ECO:0000256" key="3">
    <source>
        <dbReference type="ARBA" id="ARBA00022448"/>
    </source>
</evidence>
<keyword evidence="7 14" id="KW-0375">Hydrogen ion transport</keyword>
<evidence type="ECO:0000313" key="20">
    <source>
        <dbReference type="Proteomes" id="UP000199671"/>
    </source>
</evidence>
<dbReference type="AlphaFoldDB" id="A0A1G9SVV9"/>
<dbReference type="Proteomes" id="UP000198541">
    <property type="component" value="Unassembled WGS sequence"/>
</dbReference>
<evidence type="ECO:0000256" key="7">
    <source>
        <dbReference type="ARBA" id="ARBA00022781"/>
    </source>
</evidence>
<dbReference type="SUPFAM" id="SSF81573">
    <property type="entry name" value="F1F0 ATP synthase subunit B, membrane domain"/>
    <property type="match status" value="1"/>
</dbReference>
<dbReference type="InterPro" id="IPR050059">
    <property type="entry name" value="ATP_synthase_B_chain"/>
</dbReference>
<keyword evidence="5 14" id="KW-0138">CF(0)</keyword>
<evidence type="ECO:0000256" key="12">
    <source>
        <dbReference type="ARBA" id="ARBA00025198"/>
    </source>
</evidence>
<name>A0A1G9SVV9_9ACTO</name>
<dbReference type="EMBL" id="FNIM01000001">
    <property type="protein sequence ID" value="SDN25634.1"/>
    <property type="molecule type" value="Genomic_DNA"/>
</dbReference>
<keyword evidence="11 14" id="KW-0066">ATP synthesis</keyword>
<accession>A0A1G9SVV9</accession>
<evidence type="ECO:0000313" key="17">
    <source>
        <dbReference type="EMBL" id="SDM38965.1"/>
    </source>
</evidence>
<evidence type="ECO:0000313" key="18">
    <source>
        <dbReference type="EMBL" id="SDN25634.1"/>
    </source>
</evidence>
<keyword evidence="4 14" id="KW-1003">Cell membrane</keyword>
<dbReference type="Pfam" id="PF00430">
    <property type="entry name" value="ATP-synt_B"/>
    <property type="match status" value="1"/>
</dbReference>
<evidence type="ECO:0000256" key="15">
    <source>
        <dbReference type="RuleBase" id="RU003848"/>
    </source>
</evidence>
<evidence type="ECO:0000256" key="4">
    <source>
        <dbReference type="ARBA" id="ARBA00022475"/>
    </source>
</evidence>
<dbReference type="InterPro" id="IPR028987">
    <property type="entry name" value="ATP_synth_B-like_membr_sf"/>
</dbReference>
<feature type="coiled-coil region" evidence="16">
    <location>
        <begin position="67"/>
        <end position="105"/>
    </location>
</feature>
<comment type="subunit">
    <text evidence="13 14">F-type ATPases have 2 components, F(1) - the catalytic core - and F(0) - the membrane proton channel. F(1) has five subunits: alpha(3), beta(3), gamma(1), delta(1), epsilon(1). F(0) has three main subunits: a(1), b(2) and c(10-14). The alpha and beta chains form an alternating ring which encloses part of the gamma chain. F(1) is attached to F(0) by a central stalk formed by the gamma and epsilon chains, while a peripheral stalk is formed by the delta and b chains.</text>
</comment>
<evidence type="ECO:0000256" key="11">
    <source>
        <dbReference type="ARBA" id="ARBA00023310"/>
    </source>
</evidence>
<dbReference type="NCBIfam" id="NF004412">
    <property type="entry name" value="PRK05759.1-3"/>
    <property type="match status" value="1"/>
</dbReference>
<dbReference type="CDD" id="cd06503">
    <property type="entry name" value="ATP-synt_Fo_b"/>
    <property type="match status" value="1"/>
</dbReference>
<dbReference type="RefSeq" id="WP_245690309.1">
    <property type="nucleotide sequence ID" value="NZ_FNHU01000002.1"/>
</dbReference>
<evidence type="ECO:0000256" key="9">
    <source>
        <dbReference type="ARBA" id="ARBA00023065"/>
    </source>
</evidence>
<gene>
    <name evidence="14" type="primary">atpF</name>
    <name evidence="17" type="ORF">SAMN04487766_10296</name>
    <name evidence="18" type="ORF">SAMN05216355_101441</name>
</gene>
<dbReference type="EMBL" id="FNHU01000002">
    <property type="protein sequence ID" value="SDM38965.1"/>
    <property type="molecule type" value="Genomic_DNA"/>
</dbReference>